<dbReference type="OMA" id="NTHFYCN"/>
<evidence type="ECO:0000256" key="6">
    <source>
        <dbReference type="RuleBase" id="RU367044"/>
    </source>
</evidence>
<dbReference type="Proteomes" id="UP000222542">
    <property type="component" value="Unassembled WGS sequence"/>
</dbReference>
<dbReference type="GO" id="GO:0005576">
    <property type="term" value="C:extracellular region"/>
    <property type="evidence" value="ECO:0007669"/>
    <property type="project" value="UniProtKB-SubCell"/>
</dbReference>
<name>A0A2G3AP12_CAPAN</name>
<sequence>MMTNAVKFNPTITEIFVNGLSKNTPPLNIHCQSRDDDLKVRILKVGKKFDFSFHQNFWGNTHFYCNFEWGSKHKNFDVFYKQKSPCRFKLFKAGIFCIWLVKDSGIFFARSKNPNPSPSTFRLVYPW</sequence>
<dbReference type="EMBL" id="AYRZ02000001">
    <property type="protein sequence ID" value="PHT95975.1"/>
    <property type="molecule type" value="Genomic_DNA"/>
</dbReference>
<comment type="similarity">
    <text evidence="2 6">Belongs to the plant self-incompatibility (S1) protein family.</text>
</comment>
<dbReference type="GO" id="GO:0060320">
    <property type="term" value="P:rejection of self pollen"/>
    <property type="evidence" value="ECO:0007669"/>
    <property type="project" value="UniProtKB-KW"/>
</dbReference>
<keyword evidence="4 6" id="KW-0964">Secreted</keyword>
<gene>
    <name evidence="7" type="ORF">T459_03857</name>
</gene>
<keyword evidence="8" id="KW-1185">Reference proteome</keyword>
<evidence type="ECO:0000313" key="7">
    <source>
        <dbReference type="EMBL" id="PHT95975.1"/>
    </source>
</evidence>
<organism evidence="7 8">
    <name type="scientific">Capsicum annuum</name>
    <name type="common">Capsicum pepper</name>
    <dbReference type="NCBI Taxonomy" id="4072"/>
    <lineage>
        <taxon>Eukaryota</taxon>
        <taxon>Viridiplantae</taxon>
        <taxon>Streptophyta</taxon>
        <taxon>Embryophyta</taxon>
        <taxon>Tracheophyta</taxon>
        <taxon>Spermatophyta</taxon>
        <taxon>Magnoliopsida</taxon>
        <taxon>eudicotyledons</taxon>
        <taxon>Gunneridae</taxon>
        <taxon>Pentapetalae</taxon>
        <taxon>asterids</taxon>
        <taxon>lamiids</taxon>
        <taxon>Solanales</taxon>
        <taxon>Solanaceae</taxon>
        <taxon>Solanoideae</taxon>
        <taxon>Capsiceae</taxon>
        <taxon>Capsicum</taxon>
    </lineage>
</organism>
<dbReference type="PANTHER" id="PTHR31232">
    <property type="match status" value="1"/>
</dbReference>
<dbReference type="Gramene" id="PHT95975">
    <property type="protein sequence ID" value="PHT95975"/>
    <property type="gene ID" value="T459_03857"/>
</dbReference>
<evidence type="ECO:0000256" key="5">
    <source>
        <dbReference type="ARBA" id="ARBA00022729"/>
    </source>
</evidence>
<evidence type="ECO:0000313" key="8">
    <source>
        <dbReference type="Proteomes" id="UP000222542"/>
    </source>
</evidence>
<dbReference type="Pfam" id="PF05938">
    <property type="entry name" value="Self-incomp_S1"/>
    <property type="match status" value="1"/>
</dbReference>
<proteinExistence type="inferred from homology"/>
<dbReference type="AlphaFoldDB" id="A0A2G3AP12"/>
<dbReference type="InterPro" id="IPR010264">
    <property type="entry name" value="Self-incomp_S1"/>
</dbReference>
<evidence type="ECO:0000256" key="4">
    <source>
        <dbReference type="ARBA" id="ARBA00022525"/>
    </source>
</evidence>
<evidence type="ECO:0000256" key="3">
    <source>
        <dbReference type="ARBA" id="ARBA00022471"/>
    </source>
</evidence>
<evidence type="ECO:0000256" key="2">
    <source>
        <dbReference type="ARBA" id="ARBA00005581"/>
    </source>
</evidence>
<reference evidence="7 8" key="2">
    <citation type="journal article" date="2017" name="Genome Biol.">
        <title>New reference genome sequences of hot pepper reveal the massive evolution of plant disease-resistance genes by retroduplication.</title>
        <authorList>
            <person name="Kim S."/>
            <person name="Park J."/>
            <person name="Yeom S.I."/>
            <person name="Kim Y.M."/>
            <person name="Seo E."/>
            <person name="Kim K.T."/>
            <person name="Kim M.S."/>
            <person name="Lee J.M."/>
            <person name="Cheong K."/>
            <person name="Shin H.S."/>
            <person name="Kim S.B."/>
            <person name="Han K."/>
            <person name="Lee J."/>
            <person name="Park M."/>
            <person name="Lee H.A."/>
            <person name="Lee H.Y."/>
            <person name="Lee Y."/>
            <person name="Oh S."/>
            <person name="Lee J.H."/>
            <person name="Choi E."/>
            <person name="Choi E."/>
            <person name="Lee S.E."/>
            <person name="Jeon J."/>
            <person name="Kim H."/>
            <person name="Choi G."/>
            <person name="Song H."/>
            <person name="Lee J."/>
            <person name="Lee S.C."/>
            <person name="Kwon J.K."/>
            <person name="Lee H.Y."/>
            <person name="Koo N."/>
            <person name="Hong Y."/>
            <person name="Kim R.W."/>
            <person name="Kang W.H."/>
            <person name="Huh J.H."/>
            <person name="Kang B.C."/>
            <person name="Yang T.J."/>
            <person name="Lee Y.H."/>
            <person name="Bennetzen J.L."/>
            <person name="Choi D."/>
        </authorList>
    </citation>
    <scope>NUCLEOTIDE SEQUENCE [LARGE SCALE GENOMIC DNA]</scope>
    <source>
        <strain evidence="8">cv. CM334</strain>
    </source>
</reference>
<keyword evidence="5" id="KW-0732">Signal</keyword>
<accession>A0A2G3AP12</accession>
<comment type="caution">
    <text evidence="7">The sequence shown here is derived from an EMBL/GenBank/DDBJ whole genome shotgun (WGS) entry which is preliminary data.</text>
</comment>
<evidence type="ECO:0000256" key="1">
    <source>
        <dbReference type="ARBA" id="ARBA00004613"/>
    </source>
</evidence>
<comment type="subcellular location">
    <subcellularLocation>
        <location evidence="1 6">Secreted</location>
    </subcellularLocation>
</comment>
<reference evidence="7 8" key="1">
    <citation type="journal article" date="2014" name="Nat. Genet.">
        <title>Genome sequence of the hot pepper provides insights into the evolution of pungency in Capsicum species.</title>
        <authorList>
            <person name="Kim S."/>
            <person name="Park M."/>
            <person name="Yeom S.I."/>
            <person name="Kim Y.M."/>
            <person name="Lee J.M."/>
            <person name="Lee H.A."/>
            <person name="Seo E."/>
            <person name="Choi J."/>
            <person name="Cheong K."/>
            <person name="Kim K.T."/>
            <person name="Jung K."/>
            <person name="Lee G.W."/>
            <person name="Oh S.K."/>
            <person name="Bae C."/>
            <person name="Kim S.B."/>
            <person name="Lee H.Y."/>
            <person name="Kim S.Y."/>
            <person name="Kim M.S."/>
            <person name="Kang B.C."/>
            <person name="Jo Y.D."/>
            <person name="Yang H.B."/>
            <person name="Jeong H.J."/>
            <person name="Kang W.H."/>
            <person name="Kwon J.K."/>
            <person name="Shin C."/>
            <person name="Lim J.Y."/>
            <person name="Park J.H."/>
            <person name="Huh J.H."/>
            <person name="Kim J.S."/>
            <person name="Kim B.D."/>
            <person name="Cohen O."/>
            <person name="Paran I."/>
            <person name="Suh M.C."/>
            <person name="Lee S.B."/>
            <person name="Kim Y.K."/>
            <person name="Shin Y."/>
            <person name="Noh S.J."/>
            <person name="Park J."/>
            <person name="Seo Y.S."/>
            <person name="Kwon S.Y."/>
            <person name="Kim H.A."/>
            <person name="Park J.M."/>
            <person name="Kim H.J."/>
            <person name="Choi S.B."/>
            <person name="Bosland P.W."/>
            <person name="Reeves G."/>
            <person name="Jo S.H."/>
            <person name="Lee B.W."/>
            <person name="Cho H.T."/>
            <person name="Choi H.S."/>
            <person name="Lee M.S."/>
            <person name="Yu Y."/>
            <person name="Do Choi Y."/>
            <person name="Park B.S."/>
            <person name="van Deynze A."/>
            <person name="Ashrafi H."/>
            <person name="Hill T."/>
            <person name="Kim W.T."/>
            <person name="Pai H.S."/>
            <person name="Ahn H.K."/>
            <person name="Yeam I."/>
            <person name="Giovannoni J.J."/>
            <person name="Rose J.K."/>
            <person name="Sorensen I."/>
            <person name="Lee S.J."/>
            <person name="Kim R.W."/>
            <person name="Choi I.Y."/>
            <person name="Choi B.S."/>
            <person name="Lim J.S."/>
            <person name="Lee Y.H."/>
            <person name="Choi D."/>
        </authorList>
    </citation>
    <scope>NUCLEOTIDE SEQUENCE [LARGE SCALE GENOMIC DNA]</scope>
    <source>
        <strain evidence="8">cv. CM334</strain>
    </source>
</reference>
<protein>
    <recommendedName>
        <fullName evidence="6">S-protein homolog</fullName>
    </recommendedName>
</protein>
<keyword evidence="3 6" id="KW-0713">Self-incompatibility</keyword>
<dbReference type="PANTHER" id="PTHR31232:SF137">
    <property type="entry name" value="S-PROTEIN HOMOLOG"/>
    <property type="match status" value="1"/>
</dbReference>